<evidence type="ECO:0000313" key="3">
    <source>
        <dbReference type="Proteomes" id="UP000092698"/>
    </source>
</evidence>
<dbReference type="KEGG" id="anh:A6F65_01811"/>
<evidence type="ECO:0008006" key="4">
    <source>
        <dbReference type="Google" id="ProtNLM"/>
    </source>
</evidence>
<keyword evidence="3" id="KW-1185">Reference proteome</keyword>
<dbReference type="RefSeq" id="WP_067787930.1">
    <property type="nucleotide sequence ID" value="NZ_CP016545.1"/>
</dbReference>
<proteinExistence type="predicted"/>
<protein>
    <recommendedName>
        <fullName evidence="4">Lipoprotein</fullName>
    </recommendedName>
</protein>
<feature type="chain" id="PRO_5008884487" description="Lipoprotein" evidence="1">
    <location>
        <begin position="19"/>
        <end position="196"/>
    </location>
</feature>
<feature type="signal peptide" evidence="1">
    <location>
        <begin position="1"/>
        <end position="18"/>
    </location>
</feature>
<accession>A0A1C7D9E4</accession>
<dbReference type="PROSITE" id="PS51257">
    <property type="entry name" value="PROKAR_LIPOPROTEIN"/>
    <property type="match status" value="1"/>
</dbReference>
<organism evidence="2 3">
    <name type="scientific">Paraurantiacibacter namhicola</name>
    <dbReference type="NCBI Taxonomy" id="645517"/>
    <lineage>
        <taxon>Bacteria</taxon>
        <taxon>Pseudomonadati</taxon>
        <taxon>Pseudomonadota</taxon>
        <taxon>Alphaproteobacteria</taxon>
        <taxon>Sphingomonadales</taxon>
        <taxon>Erythrobacteraceae</taxon>
        <taxon>Paraurantiacibacter</taxon>
    </lineage>
</organism>
<dbReference type="STRING" id="645517.A6F65_01811"/>
<evidence type="ECO:0000256" key="1">
    <source>
        <dbReference type="SAM" id="SignalP"/>
    </source>
</evidence>
<keyword evidence="1" id="KW-0732">Signal</keyword>
<name>A0A1C7D9E4_9SPHN</name>
<dbReference type="Proteomes" id="UP000092698">
    <property type="component" value="Chromosome"/>
</dbReference>
<dbReference type="OrthoDB" id="7408550at2"/>
<dbReference type="EMBL" id="CP016545">
    <property type="protein sequence ID" value="ANU08106.1"/>
    <property type="molecule type" value="Genomic_DNA"/>
</dbReference>
<gene>
    <name evidence="2" type="ORF">A6F65_01811</name>
</gene>
<sequence>MIRSSILLAALPLSLALAACGSGDANPGDEDGVETLTTDQERESVTALDDPSLVNLEGDVVAVAGGAETPAPPMLQPIADTQAVDLGPTMGACTFALGDVTLLVAGARDNEISRAKGVVQVDAEDMLLQGEETTGADYVTEGPSLTDGTISVEVRRGAGEGEAYGAESVRWPADLSVRSGLGPERVYRSGTWTCGV</sequence>
<reference evidence="2 3" key="1">
    <citation type="submission" date="2016-07" db="EMBL/GenBank/DDBJ databases">
        <title>Complete genome sequence of Altererythrobacter namhicola JCM 16345T, containing esterase-encoding genes.</title>
        <authorList>
            <person name="Cheng H."/>
            <person name="Wu Y.-H."/>
            <person name="Jian S.-L."/>
            <person name="Huo Y.-Y."/>
            <person name="Wang C.-S."/>
            <person name="Xu X.-W."/>
        </authorList>
    </citation>
    <scope>NUCLEOTIDE SEQUENCE [LARGE SCALE GENOMIC DNA]</scope>
    <source>
        <strain evidence="2 3">JCM 16345</strain>
    </source>
</reference>
<evidence type="ECO:0000313" key="2">
    <source>
        <dbReference type="EMBL" id="ANU08106.1"/>
    </source>
</evidence>
<dbReference type="AlphaFoldDB" id="A0A1C7D9E4"/>